<evidence type="ECO:0000313" key="2">
    <source>
        <dbReference type="Proteomes" id="UP000178894"/>
    </source>
</evidence>
<dbReference type="EMBL" id="MFIQ01000012">
    <property type="protein sequence ID" value="OGF93583.1"/>
    <property type="molecule type" value="Genomic_DNA"/>
</dbReference>
<sequence>MPDSRKKVVWMTILAVLGALLFIFYVVISSSKSAEQSGNQPIQKFSGVFAERKGAPGGNGSRLNDLGRDDLITPAIEAFGEAVSSTFDQGAQNFSSKFEFAQNEPSSFQIFSSQPTSAVTVTEKEIFIFGYSEEYKSVLREINQGMIDIGYLKSGEVYKLDTMADAIALQDRFADWLEYLSAHSASGGGFSADEIAQYRKSYREILPKLWEDEIKAERTVAGEDPRNFISKFKGALARKKSEGIISWIGKSIISRIIPEAYAQFSVSPECYRGGTPNNQRGSQRSAPCCNCGFFCTNTGCTFRQNCGPSGGACNIQLGCLNKVCANLPAIWDPQTRICGCHIGGGGTTPPPSTTPTPSPTPSNKKYTCNSNNQCVEDASGQYSTSNCDNKCPTGLKCSADKVSAITNAMVSCVISKAAAAGLSVPQPASNQLNQGCHRCQFSGNTDIRCSSFSNRSPTKISCHYGGPSCNGTGHAADFTVSPASSSNWNKLMKIVTDLSSTSGVDNGCGKYVRGARCENNAGENVGCDGSPTHIHANDADQCGCD</sequence>
<reference evidence="1 2" key="1">
    <citation type="journal article" date="2016" name="Nat. Commun.">
        <title>Thousands of microbial genomes shed light on interconnected biogeochemical processes in an aquifer system.</title>
        <authorList>
            <person name="Anantharaman K."/>
            <person name="Brown C.T."/>
            <person name="Hug L.A."/>
            <person name="Sharon I."/>
            <person name="Castelle C.J."/>
            <person name="Probst A.J."/>
            <person name="Thomas B.C."/>
            <person name="Singh A."/>
            <person name="Wilkins M.J."/>
            <person name="Karaoz U."/>
            <person name="Brodie E.L."/>
            <person name="Williams K.H."/>
            <person name="Hubbard S.S."/>
            <person name="Banfield J.F."/>
        </authorList>
    </citation>
    <scope>NUCLEOTIDE SEQUENCE [LARGE SCALE GENOMIC DNA]</scope>
</reference>
<dbReference type="STRING" id="1798364.A3G54_03290"/>
<evidence type="ECO:0000313" key="1">
    <source>
        <dbReference type="EMBL" id="OGF93583.1"/>
    </source>
</evidence>
<comment type="caution">
    <text evidence="1">The sequence shown here is derived from an EMBL/GenBank/DDBJ whole genome shotgun (WGS) entry which is preliminary data.</text>
</comment>
<protein>
    <submittedName>
        <fullName evidence="1">Uncharacterized protein</fullName>
    </submittedName>
</protein>
<organism evidence="1 2">
    <name type="scientific">Candidatus Giovannonibacteria bacterium RIFCSPLOWO2_12_FULL_44_15</name>
    <dbReference type="NCBI Taxonomy" id="1798364"/>
    <lineage>
        <taxon>Bacteria</taxon>
        <taxon>Candidatus Giovannoniibacteriota</taxon>
    </lineage>
</organism>
<gene>
    <name evidence="1" type="ORF">A3G54_03290</name>
</gene>
<accession>A0A1F5Y0C8</accession>
<dbReference type="Proteomes" id="UP000178894">
    <property type="component" value="Unassembled WGS sequence"/>
</dbReference>
<dbReference type="AlphaFoldDB" id="A0A1F5Y0C8"/>
<proteinExistence type="predicted"/>
<name>A0A1F5Y0C8_9BACT</name>